<accession>A0ABP1N2I0</accession>
<sequence length="240" mass="27308">MKKACTLCAMAAIAYTFQRVDDAKTSLFQCMQIQPPVIVGHLAAASLGILHVDVNLITLVLNELKLYKDHPEYGHHVVNLSAYFYLVQNDIKGTIIVLSKGIFMHPGDVKYWIRLVRILFETDIKMFNTCAQKVLFLNRNIAIENVAHVACGLSLTSSMPSSIRSVQKLLFAYPANIESWATFIATLLPRCINKKYNINSEWLSGFITITQQNYRSTNLMAKWLNDSKMKLKHINQREKL</sequence>
<evidence type="ECO:0000256" key="2">
    <source>
        <dbReference type="ARBA" id="ARBA00022803"/>
    </source>
</evidence>
<reference evidence="3 4" key="1">
    <citation type="submission" date="2024-08" db="EMBL/GenBank/DDBJ databases">
        <authorList>
            <person name="Will J Nash"/>
            <person name="Angela Man"/>
            <person name="Seanna McTaggart"/>
            <person name="Kendall Baker"/>
            <person name="Tom Barker"/>
            <person name="Leah Catchpole"/>
            <person name="Alex Durrant"/>
            <person name="Karim Gharbi"/>
            <person name="Naomi Irish"/>
            <person name="Gemy Kaithakottil"/>
            <person name="Debby Ku"/>
            <person name="Aaliyah Providence"/>
            <person name="Felix Shaw"/>
            <person name="David Swarbreck"/>
            <person name="Chris Watkins"/>
            <person name="Ann M. McCartney"/>
            <person name="Giulio Formenti"/>
            <person name="Alice Mouton"/>
            <person name="Noel Vella"/>
            <person name="Bjorn M von Reumont"/>
            <person name="Adriana Vella"/>
            <person name="Wilfried Haerty"/>
        </authorList>
    </citation>
    <scope>NUCLEOTIDE SEQUENCE [LARGE SCALE GENOMIC DNA]</scope>
</reference>
<organism evidence="3 4">
    <name type="scientific">Xylocopa violacea</name>
    <name type="common">Violet carpenter bee</name>
    <name type="synonym">Apis violacea</name>
    <dbReference type="NCBI Taxonomy" id="135666"/>
    <lineage>
        <taxon>Eukaryota</taxon>
        <taxon>Metazoa</taxon>
        <taxon>Ecdysozoa</taxon>
        <taxon>Arthropoda</taxon>
        <taxon>Hexapoda</taxon>
        <taxon>Insecta</taxon>
        <taxon>Pterygota</taxon>
        <taxon>Neoptera</taxon>
        <taxon>Endopterygota</taxon>
        <taxon>Hymenoptera</taxon>
        <taxon>Apocrita</taxon>
        <taxon>Aculeata</taxon>
        <taxon>Apoidea</taxon>
        <taxon>Anthophila</taxon>
        <taxon>Apidae</taxon>
        <taxon>Xylocopa</taxon>
        <taxon>Xylocopa</taxon>
    </lineage>
</organism>
<dbReference type="PANTHER" id="PTHR15704">
    <property type="entry name" value="SUPERKILLER 3 PROTEIN-RELATED"/>
    <property type="match status" value="1"/>
</dbReference>
<evidence type="ECO:0000256" key="1">
    <source>
        <dbReference type="ARBA" id="ARBA00022737"/>
    </source>
</evidence>
<evidence type="ECO:0000313" key="3">
    <source>
        <dbReference type="EMBL" id="CAL7935169.1"/>
    </source>
</evidence>
<keyword evidence="1" id="KW-0677">Repeat</keyword>
<dbReference type="Proteomes" id="UP001642520">
    <property type="component" value="Unassembled WGS sequence"/>
</dbReference>
<evidence type="ECO:0000313" key="4">
    <source>
        <dbReference type="Proteomes" id="UP001642520"/>
    </source>
</evidence>
<proteinExistence type="predicted"/>
<name>A0ABP1N2I0_XYLVO</name>
<keyword evidence="4" id="KW-1185">Reference proteome</keyword>
<comment type="caution">
    <text evidence="3">The sequence shown here is derived from an EMBL/GenBank/DDBJ whole genome shotgun (WGS) entry which is preliminary data.</text>
</comment>
<protein>
    <submittedName>
        <fullName evidence="3">Uncharacterized protein</fullName>
    </submittedName>
</protein>
<dbReference type="EMBL" id="CAXAJV020001283">
    <property type="protein sequence ID" value="CAL7935169.1"/>
    <property type="molecule type" value="Genomic_DNA"/>
</dbReference>
<dbReference type="InterPro" id="IPR039226">
    <property type="entry name" value="Ski3/TTC37"/>
</dbReference>
<gene>
    <name evidence="3" type="ORF">XYLVIOL_LOCUS1435</name>
</gene>
<keyword evidence="2" id="KW-0802">TPR repeat</keyword>
<dbReference type="PANTHER" id="PTHR15704:SF7">
    <property type="entry name" value="SUPERKILLER COMPLEX PROTEIN 3"/>
    <property type="match status" value="1"/>
</dbReference>